<dbReference type="InterPro" id="IPR013992">
    <property type="entry name" value="Adenylate_cyclase-assoc_CAP_N"/>
</dbReference>
<keyword evidence="3" id="KW-0143">Chaperone</keyword>
<comment type="caution">
    <text evidence="8">The sequence shown here is derived from an EMBL/GenBank/DDBJ whole genome shotgun (WGS) entry which is preliminary data.</text>
</comment>
<dbReference type="PROSITE" id="PS51329">
    <property type="entry name" value="C_CAP_COFACTOR_C"/>
    <property type="match status" value="1"/>
</dbReference>
<feature type="repeat" description="PPR" evidence="4">
    <location>
        <begin position="881"/>
        <end position="915"/>
    </location>
</feature>
<dbReference type="PANTHER" id="PTHR10652">
    <property type="entry name" value="ADENYLYL CYCLASE-ASSOCIATED PROTEIN"/>
    <property type="match status" value="1"/>
</dbReference>
<dbReference type="InterPro" id="IPR001837">
    <property type="entry name" value="Adenylate_cyclase-assoc_CAP"/>
</dbReference>
<dbReference type="InterPro" id="IPR036222">
    <property type="entry name" value="CAP_N_sf"/>
</dbReference>
<dbReference type="InterPro" id="IPR037124">
    <property type="entry name" value="Chaperonin_GroES_sf"/>
</dbReference>
<dbReference type="Pfam" id="PF13041">
    <property type="entry name" value="PPR_2"/>
    <property type="match status" value="3"/>
</dbReference>
<sequence>MEQALLTRLESAVARLETLAASGSAPLVSSRDLPGASALDPAISAFEDLVADSLGRVSASAGKIGGQVLDATKILEEAFAALRELLVKAKRSQKPELAGLAEFLKPLNNVMVKANSLTEGKRSDYFNHLKTVADSLTALAWIGYSGKNCGMSMPIAHVEESWQMAEFYSNKILVEYRNKNPDHIEWVKALKELYVPGLRDYVKRFYPTGLAWGSVNSASLSSTSITKAPTASIPASPPPPKAPLCSTESVPSRPKEGMSAVFEEISSGKSVTSGLRKVTDDMKTKNRADRSGAVAATEKRGYTSSFSNNSKASPKFELQMGRKWSVENQIGNKNLIIDDCDSKQSVYIFGCKDSVLQVKGKVNNITLDKCTKVGIVFMDVVAACEIVNCNGVEVQCQVKSCSTMLISMSSQGSAPTVSIDNTSGCQLYLSNDSLGTSITTAKSSEINVLIPGAGPDSDWVEHSLPQQYLHNFKNATEEQKSILGPRIGHCSLPMAKRLIPSLNRILVEKIVPPSKTSAGILLPEKTTKLNSGKVVAVGPGLHCSNGNLIPICVKEGDTVLLPEYGGTEVKLGDKEYVKLLDKNLSRRLPDDAWPPPLVDRVLKLLWNDAPRALLFFRSLLLLPSFQPAASSFDHVVDLAARIHDHRSVRFFLCLRGRLALPPSPRTFAILFERHTSAGKPDRAVRAFLSMHHQGCPQDLHAFNTLLDTLCKSRRVQKAASLLKVFRDRFRPDAVTYNIIADGWCRIKCTSQALEVLREMVELGIEPTKNTYNILLKGFFRADQVKEAMQFFKQMKKRGRKDSPSDSECRPDVVSYTTMVHGLGLTGQLDNARKLFDEMVGEGCLPSVATYNALIQVICKKGCVKDAILLFDEMLRKGYTPNSITYNLVIRGLCHAGKMDEAMEFFNRMKLDGCEPNVQTYTILIRYWLEEGEFEKGLELFGRMGEQESCLPNLDTYNVIISAMFVRRRPEDMLVAGKMVMEMVERGHLPRKFMFNRILNGLLLTGNQEFAKELLRLQEKYRRLHREIRL</sequence>
<dbReference type="InterPro" id="IPR013912">
    <property type="entry name" value="Adenylate_cyclase-assoc_CAP_C"/>
</dbReference>
<dbReference type="FunFam" id="1.25.40.330:FF:000001">
    <property type="entry name" value="Adenylyl cyclase-associated protein"/>
    <property type="match status" value="1"/>
</dbReference>
<feature type="repeat" description="PPR" evidence="4">
    <location>
        <begin position="916"/>
        <end position="950"/>
    </location>
</feature>
<organism evidence="8 9">
    <name type="scientific">Musa balbisiana</name>
    <name type="common">Banana</name>
    <dbReference type="NCBI Taxonomy" id="52838"/>
    <lineage>
        <taxon>Eukaryota</taxon>
        <taxon>Viridiplantae</taxon>
        <taxon>Streptophyta</taxon>
        <taxon>Embryophyta</taxon>
        <taxon>Tracheophyta</taxon>
        <taxon>Spermatophyta</taxon>
        <taxon>Magnoliopsida</taxon>
        <taxon>Liliopsida</taxon>
        <taxon>Zingiberales</taxon>
        <taxon>Musaceae</taxon>
        <taxon>Musa</taxon>
    </lineage>
</organism>
<dbReference type="InterPro" id="IPR002885">
    <property type="entry name" value="PPR_rpt"/>
</dbReference>
<dbReference type="InterPro" id="IPR016098">
    <property type="entry name" value="CAP/MinC_C"/>
</dbReference>
<dbReference type="GO" id="GO:0008179">
    <property type="term" value="F:adenylate cyclase binding"/>
    <property type="evidence" value="ECO:0007669"/>
    <property type="project" value="TreeGrafter"/>
</dbReference>
<dbReference type="Pfam" id="PF08603">
    <property type="entry name" value="CAP_C"/>
    <property type="match status" value="1"/>
</dbReference>
<evidence type="ECO:0000256" key="4">
    <source>
        <dbReference type="PROSITE-ProRule" id="PRU00708"/>
    </source>
</evidence>
<dbReference type="InterPro" id="IPR011032">
    <property type="entry name" value="GroES-like_sf"/>
</dbReference>
<dbReference type="Pfam" id="PF01213">
    <property type="entry name" value="CAP_N-CM"/>
    <property type="match status" value="1"/>
</dbReference>
<evidence type="ECO:0000259" key="7">
    <source>
        <dbReference type="PROSITE" id="PS51329"/>
    </source>
</evidence>
<dbReference type="Pfam" id="PF01535">
    <property type="entry name" value="PPR"/>
    <property type="match status" value="1"/>
</dbReference>
<accession>A0A4S8KB22</accession>
<dbReference type="Pfam" id="PF00166">
    <property type="entry name" value="Cpn10"/>
    <property type="match status" value="1"/>
</dbReference>
<reference evidence="8 9" key="1">
    <citation type="journal article" date="2019" name="Nat. Plants">
        <title>Genome sequencing of Musa balbisiana reveals subgenome evolution and function divergence in polyploid bananas.</title>
        <authorList>
            <person name="Yao X."/>
        </authorList>
    </citation>
    <scope>NUCLEOTIDE SEQUENCE [LARGE SCALE GENOMIC DNA]</scope>
    <source>
        <strain evidence="9">cv. DH-PKW</strain>
        <tissue evidence="8">Leaves</tissue>
    </source>
</reference>
<dbReference type="PRINTS" id="PR00297">
    <property type="entry name" value="CHAPERONIN10"/>
</dbReference>
<feature type="repeat" description="PPR" evidence="4">
    <location>
        <begin position="811"/>
        <end position="845"/>
    </location>
</feature>
<comment type="similarity">
    <text evidence="1 5">Belongs to the CAP family.</text>
</comment>
<feature type="repeat" description="PPR" evidence="4">
    <location>
        <begin position="767"/>
        <end position="801"/>
    </location>
</feature>
<dbReference type="InterPro" id="IPR053950">
    <property type="entry name" value="CAP_N"/>
</dbReference>
<dbReference type="SUPFAM" id="SSF101278">
    <property type="entry name" value="N-terminal domain of adenylylcyclase associated protein, CAP"/>
    <property type="match status" value="1"/>
</dbReference>
<evidence type="ECO:0000256" key="1">
    <source>
        <dbReference type="ARBA" id="ARBA00007659"/>
    </source>
</evidence>
<dbReference type="GO" id="GO:0044183">
    <property type="term" value="F:protein folding chaperone"/>
    <property type="evidence" value="ECO:0007669"/>
    <property type="project" value="InterPro"/>
</dbReference>
<dbReference type="PROSITE" id="PS51375">
    <property type="entry name" value="PPR"/>
    <property type="match status" value="6"/>
</dbReference>
<dbReference type="InterPro" id="IPR018106">
    <property type="entry name" value="CAP_CS_N"/>
</dbReference>
<feature type="domain" description="C-CAP/cofactor C-like" evidence="7">
    <location>
        <begin position="313"/>
        <end position="464"/>
    </location>
</feature>
<dbReference type="SMART" id="SM00673">
    <property type="entry name" value="CARP"/>
    <property type="match status" value="2"/>
</dbReference>
<dbReference type="PROSITE" id="PS01088">
    <property type="entry name" value="CAP_1"/>
    <property type="match status" value="1"/>
</dbReference>
<dbReference type="SUPFAM" id="SSF69340">
    <property type="entry name" value="C-terminal domain of adenylylcyclase associated protein"/>
    <property type="match status" value="1"/>
</dbReference>
<keyword evidence="2" id="KW-0677">Repeat</keyword>
<dbReference type="Proteomes" id="UP000317650">
    <property type="component" value="Chromosome 4"/>
</dbReference>
<dbReference type="FunFam" id="2.160.20.70:FF:000006">
    <property type="entry name" value="Adenylyl cyclase-associated protein"/>
    <property type="match status" value="1"/>
</dbReference>
<dbReference type="InterPro" id="IPR011990">
    <property type="entry name" value="TPR-like_helical_dom_sf"/>
</dbReference>
<feature type="repeat" description="PPR" evidence="4">
    <location>
        <begin position="846"/>
        <end position="880"/>
    </location>
</feature>
<feature type="repeat" description="PPR" evidence="4">
    <location>
        <begin position="732"/>
        <end position="766"/>
    </location>
</feature>
<dbReference type="SUPFAM" id="SSF48452">
    <property type="entry name" value="TPR-like"/>
    <property type="match status" value="1"/>
</dbReference>
<dbReference type="AlphaFoldDB" id="A0A4S8KB22"/>
<dbReference type="PANTHER" id="PTHR10652:SF0">
    <property type="entry name" value="ADENYLYL CYCLASE-ASSOCIATED PROTEIN"/>
    <property type="match status" value="1"/>
</dbReference>
<gene>
    <name evidence="8" type="ORF">C4D60_Mb04t10470</name>
</gene>
<evidence type="ECO:0000256" key="6">
    <source>
        <dbReference type="SAM" id="MobiDB-lite"/>
    </source>
</evidence>
<dbReference type="InterPro" id="IPR006599">
    <property type="entry name" value="CARP_motif"/>
</dbReference>
<dbReference type="InterPro" id="IPR036223">
    <property type="entry name" value="CAP_C_sf"/>
</dbReference>
<dbReference type="InterPro" id="IPR017901">
    <property type="entry name" value="C-CAP_CF_C-like"/>
</dbReference>
<proteinExistence type="inferred from homology"/>
<dbReference type="EMBL" id="PYDT01000001">
    <property type="protein sequence ID" value="THU72284.1"/>
    <property type="molecule type" value="Genomic_DNA"/>
</dbReference>
<name>A0A4S8KB22_MUSBA</name>
<evidence type="ECO:0000256" key="2">
    <source>
        <dbReference type="ARBA" id="ARBA00022737"/>
    </source>
</evidence>
<dbReference type="Gene3D" id="1.25.40.10">
    <property type="entry name" value="Tetratricopeptide repeat domain"/>
    <property type="match status" value="3"/>
</dbReference>
<dbReference type="CDD" id="cd00320">
    <property type="entry name" value="cpn10"/>
    <property type="match status" value="1"/>
</dbReference>
<dbReference type="GO" id="GO:0005737">
    <property type="term" value="C:cytoplasm"/>
    <property type="evidence" value="ECO:0007669"/>
    <property type="project" value="TreeGrafter"/>
</dbReference>
<dbReference type="Gene3D" id="2.160.20.70">
    <property type="match status" value="1"/>
</dbReference>
<feature type="region of interest" description="Disordered" evidence="6">
    <location>
        <begin position="228"/>
        <end position="253"/>
    </location>
</feature>
<dbReference type="InterPro" id="IPR020818">
    <property type="entry name" value="Chaperonin_GroES"/>
</dbReference>
<dbReference type="Gene3D" id="1.25.40.330">
    <property type="entry name" value="Adenylate cyclase-associated CAP, N-terminal domain"/>
    <property type="match status" value="1"/>
</dbReference>
<dbReference type="STRING" id="52838.A0A4S8KB22"/>
<evidence type="ECO:0000256" key="5">
    <source>
        <dbReference type="RuleBase" id="RU000647"/>
    </source>
</evidence>
<dbReference type="SUPFAM" id="SSF50129">
    <property type="entry name" value="GroES-like"/>
    <property type="match status" value="1"/>
</dbReference>
<dbReference type="GO" id="GO:0007015">
    <property type="term" value="P:actin filament organization"/>
    <property type="evidence" value="ECO:0007669"/>
    <property type="project" value="TreeGrafter"/>
</dbReference>
<dbReference type="GO" id="GO:0019933">
    <property type="term" value="P:cAMP-mediated signaling"/>
    <property type="evidence" value="ECO:0007669"/>
    <property type="project" value="TreeGrafter"/>
</dbReference>
<evidence type="ECO:0000313" key="9">
    <source>
        <dbReference type="Proteomes" id="UP000317650"/>
    </source>
</evidence>
<evidence type="ECO:0000313" key="8">
    <source>
        <dbReference type="EMBL" id="THU72284.1"/>
    </source>
</evidence>
<dbReference type="SMART" id="SM00883">
    <property type="entry name" value="Cpn10"/>
    <property type="match status" value="1"/>
</dbReference>
<protein>
    <recommendedName>
        <fullName evidence="5">Adenylyl cyclase-associated protein</fullName>
    </recommendedName>
</protein>
<dbReference type="GO" id="GO:0003779">
    <property type="term" value="F:actin binding"/>
    <property type="evidence" value="ECO:0007669"/>
    <property type="project" value="InterPro"/>
</dbReference>
<dbReference type="GO" id="GO:0005524">
    <property type="term" value="F:ATP binding"/>
    <property type="evidence" value="ECO:0007669"/>
    <property type="project" value="InterPro"/>
</dbReference>
<dbReference type="NCBIfam" id="TIGR00756">
    <property type="entry name" value="PPR"/>
    <property type="match status" value="6"/>
</dbReference>
<keyword evidence="9" id="KW-1185">Reference proteome</keyword>
<evidence type="ECO:0000256" key="3">
    <source>
        <dbReference type="ARBA" id="ARBA00023186"/>
    </source>
</evidence>
<dbReference type="Pfam" id="PF21938">
    <property type="entry name" value="CAP_N"/>
    <property type="match status" value="1"/>
</dbReference>
<dbReference type="Gene3D" id="2.30.33.40">
    <property type="entry name" value="GroES chaperonin"/>
    <property type="match status" value="1"/>
</dbReference>